<protein>
    <recommendedName>
        <fullName evidence="4">Ribonuclease HIII</fullName>
    </recommendedName>
</protein>
<evidence type="ECO:0000256" key="5">
    <source>
        <dbReference type="ARBA" id="ARBA00022490"/>
    </source>
</evidence>
<keyword evidence="7" id="KW-1185">Reference proteome</keyword>
<dbReference type="GO" id="GO:0003723">
    <property type="term" value="F:RNA binding"/>
    <property type="evidence" value="ECO:0007669"/>
    <property type="project" value="InterPro"/>
</dbReference>
<dbReference type="PANTHER" id="PTHR10954">
    <property type="entry name" value="RIBONUCLEASE H2 SUBUNIT A"/>
    <property type="match status" value="1"/>
</dbReference>
<gene>
    <name evidence="6" type="ORF">STSP2_03487</name>
</gene>
<dbReference type="PANTHER" id="PTHR10954:SF23">
    <property type="entry name" value="RIBONUCLEASE"/>
    <property type="match status" value="1"/>
</dbReference>
<organism evidence="6 7">
    <name type="scientific">Anaerohalosphaera lusitana</name>
    <dbReference type="NCBI Taxonomy" id="1936003"/>
    <lineage>
        <taxon>Bacteria</taxon>
        <taxon>Pseudomonadati</taxon>
        <taxon>Planctomycetota</taxon>
        <taxon>Phycisphaerae</taxon>
        <taxon>Sedimentisphaerales</taxon>
        <taxon>Anaerohalosphaeraceae</taxon>
        <taxon>Anaerohalosphaera</taxon>
    </lineage>
</organism>
<comment type="subcellular location">
    <subcellularLocation>
        <location evidence="2">Cytoplasm</location>
    </subcellularLocation>
</comment>
<reference evidence="7" key="1">
    <citation type="submission" date="2017-02" db="EMBL/GenBank/DDBJ databases">
        <title>Comparative genomics and description of representatives of a novel lineage of planctomycetes thriving in anoxic sediments.</title>
        <authorList>
            <person name="Spring S."/>
            <person name="Bunk B."/>
            <person name="Sproer C."/>
        </authorList>
    </citation>
    <scope>NUCLEOTIDE SEQUENCE [LARGE SCALE GENOMIC DNA]</scope>
    <source>
        <strain evidence="7">ST-NAGAB-D1</strain>
    </source>
</reference>
<evidence type="ECO:0000256" key="4">
    <source>
        <dbReference type="ARBA" id="ARBA00021407"/>
    </source>
</evidence>
<dbReference type="InterPro" id="IPR001352">
    <property type="entry name" value="RNase_HII/HIII"/>
</dbReference>
<dbReference type="GO" id="GO:0005737">
    <property type="term" value="C:cytoplasm"/>
    <property type="evidence" value="ECO:0007669"/>
    <property type="project" value="UniProtKB-SubCell"/>
</dbReference>
<dbReference type="SUPFAM" id="SSF53098">
    <property type="entry name" value="Ribonuclease H-like"/>
    <property type="match status" value="1"/>
</dbReference>
<evidence type="ECO:0000256" key="1">
    <source>
        <dbReference type="ARBA" id="ARBA00004065"/>
    </source>
</evidence>
<dbReference type="GO" id="GO:0006298">
    <property type="term" value="P:mismatch repair"/>
    <property type="evidence" value="ECO:0007669"/>
    <property type="project" value="TreeGrafter"/>
</dbReference>
<dbReference type="KEGG" id="alus:STSP2_03487"/>
<dbReference type="Gene3D" id="3.30.420.10">
    <property type="entry name" value="Ribonuclease H-like superfamily/Ribonuclease H"/>
    <property type="match status" value="2"/>
</dbReference>
<sequence>MAIVVGIDEAGYGPILGPLVVSCVSFSMPDDLVKGDMWETLKPAVGKAKRGLAGRILITDSKKAFTKATGTEHLQKAVLASLACTDRKPATAAQLLHHLCPDCFTRVKEYPWYDSLDKIMIDQAADQTYISASVLQRTMRSKNIQLNSLQSKCLDVAHYNSLVDKVQNKAAVLFTCVAQMIHKTFTEAPAGQTMQFLIDRQGGRVNYCQVLMRMFPQADFKIIKESETSSSYEMTQAGKTAKLHFVAKADLRFLPVALASMTAKYVRELLIGSLNDHFAAKCGTIKPTAGYWKDGTRYINELKNNLPPDDLPHSMLVRSR</sequence>
<keyword evidence="5" id="KW-0963">Cytoplasm</keyword>
<name>A0A1U9NQS5_9BACT</name>
<proteinExistence type="inferred from homology"/>
<dbReference type="GO" id="GO:0004523">
    <property type="term" value="F:RNA-DNA hybrid ribonuclease activity"/>
    <property type="evidence" value="ECO:0007669"/>
    <property type="project" value="InterPro"/>
</dbReference>
<evidence type="ECO:0000256" key="2">
    <source>
        <dbReference type="ARBA" id="ARBA00004496"/>
    </source>
</evidence>
<comment type="function">
    <text evidence="1">Endonuclease that specifically degrades the RNA of RNA-DNA hybrids.</text>
</comment>
<dbReference type="GO" id="GO:0043137">
    <property type="term" value="P:DNA replication, removal of RNA primer"/>
    <property type="evidence" value="ECO:0007669"/>
    <property type="project" value="TreeGrafter"/>
</dbReference>
<evidence type="ECO:0000313" key="7">
    <source>
        <dbReference type="Proteomes" id="UP000189674"/>
    </source>
</evidence>
<dbReference type="InterPro" id="IPR036397">
    <property type="entry name" value="RNaseH_sf"/>
</dbReference>
<dbReference type="AlphaFoldDB" id="A0A1U9NQS5"/>
<dbReference type="EMBL" id="CP019791">
    <property type="protein sequence ID" value="AQT70281.1"/>
    <property type="molecule type" value="Genomic_DNA"/>
</dbReference>
<comment type="similarity">
    <text evidence="3">Belongs to the RNase HII family. RnhC subfamily.</text>
</comment>
<dbReference type="Proteomes" id="UP000189674">
    <property type="component" value="Chromosome"/>
</dbReference>
<evidence type="ECO:0000313" key="6">
    <source>
        <dbReference type="EMBL" id="AQT70281.1"/>
    </source>
</evidence>
<dbReference type="GO" id="GO:0032299">
    <property type="term" value="C:ribonuclease H2 complex"/>
    <property type="evidence" value="ECO:0007669"/>
    <property type="project" value="TreeGrafter"/>
</dbReference>
<dbReference type="InterPro" id="IPR012337">
    <property type="entry name" value="RNaseH-like_sf"/>
</dbReference>
<dbReference type="RefSeq" id="WP_169853305.1">
    <property type="nucleotide sequence ID" value="NZ_CP019791.1"/>
</dbReference>
<evidence type="ECO:0000256" key="3">
    <source>
        <dbReference type="ARBA" id="ARBA00008378"/>
    </source>
</evidence>
<accession>A0A1U9NQS5</accession>